<organism evidence="1 2">
    <name type="scientific">Coemansia nantahalensis</name>
    <dbReference type="NCBI Taxonomy" id="2789366"/>
    <lineage>
        <taxon>Eukaryota</taxon>
        <taxon>Fungi</taxon>
        <taxon>Fungi incertae sedis</taxon>
        <taxon>Zoopagomycota</taxon>
        <taxon>Kickxellomycotina</taxon>
        <taxon>Kickxellomycetes</taxon>
        <taxon>Kickxellales</taxon>
        <taxon>Kickxellaceae</taxon>
        <taxon>Coemansia</taxon>
    </lineage>
</organism>
<dbReference type="EMBL" id="JANBUJ010001158">
    <property type="protein sequence ID" value="KAJ2768500.1"/>
    <property type="molecule type" value="Genomic_DNA"/>
</dbReference>
<keyword evidence="2" id="KW-1185">Reference proteome</keyword>
<proteinExistence type="predicted"/>
<protein>
    <submittedName>
        <fullName evidence="1">Uncharacterized protein</fullName>
    </submittedName>
</protein>
<dbReference type="Proteomes" id="UP001140234">
    <property type="component" value="Unassembled WGS sequence"/>
</dbReference>
<comment type="caution">
    <text evidence="1">The sequence shown here is derived from an EMBL/GenBank/DDBJ whole genome shotgun (WGS) entry which is preliminary data.</text>
</comment>
<evidence type="ECO:0000313" key="2">
    <source>
        <dbReference type="Proteomes" id="UP001140234"/>
    </source>
</evidence>
<accession>A0ACC1JW41</accession>
<gene>
    <name evidence="1" type="ORF">IWQ57_003511</name>
</gene>
<name>A0ACC1JW41_9FUNG</name>
<feature type="non-terminal residue" evidence="1">
    <location>
        <position position="1"/>
    </location>
</feature>
<evidence type="ECO:0000313" key="1">
    <source>
        <dbReference type="EMBL" id="KAJ2768500.1"/>
    </source>
</evidence>
<reference evidence="1" key="1">
    <citation type="submission" date="2022-07" db="EMBL/GenBank/DDBJ databases">
        <title>Phylogenomic reconstructions and comparative analyses of Kickxellomycotina fungi.</title>
        <authorList>
            <person name="Reynolds N.K."/>
            <person name="Stajich J.E."/>
            <person name="Barry K."/>
            <person name="Grigoriev I.V."/>
            <person name="Crous P."/>
            <person name="Smith M.E."/>
        </authorList>
    </citation>
    <scope>NUCLEOTIDE SEQUENCE</scope>
    <source>
        <strain evidence="1">CBS 109366</strain>
    </source>
</reference>
<sequence length="893" mass="96600">TGPERSVVVGRAIAAPYSAEEDARIVRLVRLLGTQWILVAQLLNEANENEGVRTRATSTSGPALVMQRRLPRNVMARYTYLVRQQHVAPPPPAAPHKRQRRTDRRALRLWTPEEDRQLERAVNTVARGDKGNILWADVAQLIQGAGRTSIMCRNRWTEMIGSHLSHAPFTLAEDTQLWPFVVGPGDGNRVELHTPTGRRRNAMTARYSNGGSNVAEVGVGWVAASMPGRSTLMLRKRIRRLQTTIHWLHAVIKVENPQDHIELVHRGSDHGSPTQPSPEAGTGPERPALRLSMLSAQLQETEQTRARLEQPATAPIHRAAVPLPVTGYFAPRGALLRSNTEQQARPPPPPLGNPFAQADSELAEQSDDLQPKERRQRRRRLGAGIRALRFASRDSVHTIQAEPSEDGDEMSPRRGSRLHSPIAIQPADARSSTGLGIGGAPVMPQGLRRRMTQTRDELIKVGRAFNPAAAESDTESEPGAAAAAAAVIDPEKHMEDLLDRHAANDPENPPTNIIAANNANIASTRNFHSVNPSTFNPGVIHISMSGDSAAKSIVDAILGTVGTSTGDHDRPQLAGATPAELEAGQSKSAGGDDGGWTAHTTAHDTHYSLADQLASMGAGQSSTSLRSVYANLNKLQNRMAEHQKKRDQRMRELRLKEEKRRAEAGRRREETDRRLEAKRRREDAAAPRHESPSWIQREQAVLSTVGARIRDIPDKLAGKRKAWSTTPRTSPEAEHGGGGSGGSGSSSGGGGGGPAQAPEHRSFVVHGSRAMPRPHSVAMAIDSMGLPRPRSLFEDTAQFVPTAEGTPPTRSGGPTATTSPVLTPGWDELLASSGMLSGRASPLGVPGSRVSTVSSDSAMAAFEAERQKILAQLADIFNRQNFLLLASRALMAF</sequence>
<feature type="non-terminal residue" evidence="1">
    <location>
        <position position="893"/>
    </location>
</feature>